<keyword evidence="7" id="KW-1185">Reference proteome</keyword>
<dbReference type="PANTHER" id="PTHR43719">
    <property type="entry name" value="TWO-COMPONENT HISTIDINE KINASE"/>
    <property type="match status" value="1"/>
</dbReference>
<dbReference type="SMART" id="SM00387">
    <property type="entry name" value="HATPase_c"/>
    <property type="match status" value="1"/>
</dbReference>
<dbReference type="PROSITE" id="PS50109">
    <property type="entry name" value="HIS_KIN"/>
    <property type="match status" value="1"/>
</dbReference>
<dbReference type="CDD" id="cd00082">
    <property type="entry name" value="HisKA"/>
    <property type="match status" value="1"/>
</dbReference>
<keyword evidence="3" id="KW-0812">Transmembrane</keyword>
<dbReference type="PANTHER" id="PTHR43719:SF28">
    <property type="entry name" value="PEROXIDE STRESS-ACTIVATED HISTIDINE KINASE MAK1-RELATED"/>
    <property type="match status" value="1"/>
</dbReference>
<comment type="caution">
    <text evidence="6">The sequence shown here is derived from an EMBL/GenBank/DDBJ whole genome shotgun (WGS) entry which is preliminary data.</text>
</comment>
<dbReference type="InterPro" id="IPR003594">
    <property type="entry name" value="HATPase_dom"/>
</dbReference>
<accession>A0A8S1N9D0</accession>
<feature type="transmembrane region" description="Helical" evidence="3">
    <location>
        <begin position="168"/>
        <end position="186"/>
    </location>
</feature>
<dbReference type="InterPro" id="IPR003661">
    <property type="entry name" value="HisK_dim/P_dom"/>
</dbReference>
<keyword evidence="3" id="KW-1133">Transmembrane helix</keyword>
<feature type="transmembrane region" description="Helical" evidence="3">
    <location>
        <begin position="109"/>
        <end position="129"/>
    </location>
</feature>
<dbReference type="AlphaFoldDB" id="A0A8S1N9D0"/>
<keyword evidence="1 2" id="KW-0597">Phosphoprotein</keyword>
<evidence type="ECO:0000256" key="1">
    <source>
        <dbReference type="ARBA" id="ARBA00022553"/>
    </source>
</evidence>
<feature type="transmembrane region" description="Helical" evidence="3">
    <location>
        <begin position="55"/>
        <end position="77"/>
    </location>
</feature>
<dbReference type="GO" id="GO:0000155">
    <property type="term" value="F:phosphorelay sensor kinase activity"/>
    <property type="evidence" value="ECO:0007669"/>
    <property type="project" value="InterPro"/>
</dbReference>
<dbReference type="InterPro" id="IPR001789">
    <property type="entry name" value="Sig_transdc_resp-reg_receiver"/>
</dbReference>
<dbReference type="Pfam" id="PF02518">
    <property type="entry name" value="HATPase_c"/>
    <property type="match status" value="1"/>
</dbReference>
<feature type="modified residue" description="4-aspartylphosphate" evidence="2">
    <location>
        <position position="755"/>
    </location>
</feature>
<feature type="domain" description="Histidine kinase" evidence="4">
    <location>
        <begin position="417"/>
        <end position="646"/>
    </location>
</feature>
<dbReference type="InterPro" id="IPR005467">
    <property type="entry name" value="His_kinase_dom"/>
</dbReference>
<dbReference type="SMART" id="SM00448">
    <property type="entry name" value="REC"/>
    <property type="match status" value="1"/>
</dbReference>
<proteinExistence type="predicted"/>
<evidence type="ECO:0000313" key="6">
    <source>
        <dbReference type="EMBL" id="CAD8086691.1"/>
    </source>
</evidence>
<evidence type="ECO:0000259" key="4">
    <source>
        <dbReference type="PROSITE" id="PS50109"/>
    </source>
</evidence>
<keyword evidence="3" id="KW-0472">Membrane</keyword>
<reference evidence="6" key="1">
    <citation type="submission" date="2021-01" db="EMBL/GenBank/DDBJ databases">
        <authorList>
            <consortium name="Genoscope - CEA"/>
            <person name="William W."/>
        </authorList>
    </citation>
    <scope>NUCLEOTIDE SEQUENCE</scope>
</reference>
<dbReference type="InterPro" id="IPR050956">
    <property type="entry name" value="2C_system_His_kinase"/>
</dbReference>
<sequence>MKAIKRWFKEFFLQNQIQELYQNESSLNSLTLQFISSELEQCYQNRQMTKVIVQFRISLILQILINVVYIVNTHLIYQQLEIVKYRSIYIISILISLILQKISKKYQNVLINLLIFINSVFDVLLYAYFMKLVNKNQDKIGDVLSITLISGLQQGLYAINFFYVQTNYLIQSLAITSYFLILMGIFEQFQNNRLWSQYLLLLFTCYLLRQNEKINRLNYLLIHKTQRNLEAYKKLLDNIIPTSIIILEEIQNQDSPSHHLLRSASSQREKLQTQEYKQMNVNYFNKSASIHFETENEELLTERLQQIEIISMDNLILDKENKKFWEKVLQLQSLIQKEIKLNTYHSFDFQIISLHHQMQCSRLTKYDKLQFYDVLVQGCIWDGKQCIMLILNDATDRELRLQHLKELDNYKDNLLAAVSHDLKTPLHVQILITNYIKNNLENKVVINKLEILEIIKHLDDMLANQSILSTMINDLIDYSQMKTQGLRLNLTHFDLSLCIKQIKQMFKTQIELKKLEFFITELHEKIIIFSDQIRLQQILFNLISNAIKFTFSGKISLTIQIILVQDTKLIQFCVQDTGLGIPTQIQNKLFKAYSTFNLGNHNKQGVGLGLLISRNLVGLLGPKPQIELISKENQGSSFSFTIYVNMQDKDEHDPFNISYGLVTPENDPSPIKQMPSFTIFQSQKSHQKAKTLIDLSKNAKKLLHILIVDDSAFNLHALKLILKKRLVKCYIDEALNGKEAVEKAQKQQFDLIFMDINMPIMNGIEAIQQIRKMDDINSNFLKRSIICILSGGKDDFDQKLTKKIGADMHLEKPLQIDDLTFLLEKYQLL</sequence>
<dbReference type="PROSITE" id="PS50110">
    <property type="entry name" value="RESPONSE_REGULATORY"/>
    <property type="match status" value="1"/>
</dbReference>
<feature type="domain" description="Response regulatory" evidence="5">
    <location>
        <begin position="704"/>
        <end position="827"/>
    </location>
</feature>
<dbReference type="Proteomes" id="UP000692954">
    <property type="component" value="Unassembled WGS sequence"/>
</dbReference>
<organism evidence="6 7">
    <name type="scientific">Paramecium sonneborni</name>
    <dbReference type="NCBI Taxonomy" id="65129"/>
    <lineage>
        <taxon>Eukaryota</taxon>
        <taxon>Sar</taxon>
        <taxon>Alveolata</taxon>
        <taxon>Ciliophora</taxon>
        <taxon>Intramacronucleata</taxon>
        <taxon>Oligohymenophorea</taxon>
        <taxon>Peniculida</taxon>
        <taxon>Parameciidae</taxon>
        <taxon>Paramecium</taxon>
    </lineage>
</organism>
<dbReference type="CDD" id="cd17546">
    <property type="entry name" value="REC_hyHK_CKI1_RcsC-like"/>
    <property type="match status" value="1"/>
</dbReference>
<evidence type="ECO:0000256" key="2">
    <source>
        <dbReference type="PROSITE-ProRule" id="PRU00169"/>
    </source>
</evidence>
<name>A0A8S1N9D0_9CILI</name>
<evidence type="ECO:0000256" key="3">
    <source>
        <dbReference type="SAM" id="Phobius"/>
    </source>
</evidence>
<evidence type="ECO:0000313" key="7">
    <source>
        <dbReference type="Proteomes" id="UP000692954"/>
    </source>
</evidence>
<gene>
    <name evidence="6" type="ORF">PSON_ATCC_30995.1.T0500141</name>
</gene>
<evidence type="ECO:0000259" key="5">
    <source>
        <dbReference type="PROSITE" id="PS50110"/>
    </source>
</evidence>
<dbReference type="OrthoDB" id="10266508at2759"/>
<dbReference type="EMBL" id="CAJJDN010000050">
    <property type="protein sequence ID" value="CAD8086691.1"/>
    <property type="molecule type" value="Genomic_DNA"/>
</dbReference>
<protein>
    <submittedName>
        <fullName evidence="6">Uncharacterized protein</fullName>
    </submittedName>
</protein>
<feature type="transmembrane region" description="Helical" evidence="3">
    <location>
        <begin position="83"/>
        <end position="102"/>
    </location>
</feature>
<dbReference type="SMART" id="SM00388">
    <property type="entry name" value="HisKA"/>
    <property type="match status" value="1"/>
</dbReference>
<dbReference type="Pfam" id="PF00072">
    <property type="entry name" value="Response_reg"/>
    <property type="match status" value="1"/>
</dbReference>